<dbReference type="InterPro" id="IPR011990">
    <property type="entry name" value="TPR-like_helical_dom_sf"/>
</dbReference>
<protein>
    <submittedName>
        <fullName evidence="1">Uncharacterized protein</fullName>
    </submittedName>
</protein>
<name>X0TSX1_9ZZZZ</name>
<gene>
    <name evidence="1" type="ORF">S01H1_28358</name>
</gene>
<comment type="caution">
    <text evidence="1">The sequence shown here is derived from an EMBL/GenBank/DDBJ whole genome shotgun (WGS) entry which is preliminary data.</text>
</comment>
<dbReference type="SUPFAM" id="SSF48452">
    <property type="entry name" value="TPR-like"/>
    <property type="match status" value="1"/>
</dbReference>
<accession>X0TSX1</accession>
<sequence length="278" mass="33320">QEIIIREREKEIAFREKKKEEAFSLLNEAQKLVSVNNYDAVLEIYYRVLNLFAQIQWKEEISILKEAIQDIEEKRRQEILFKQKQLQIAIKKEVDDKAFVEKIKYQREREKQDALTDLEFIEKQKKISAQNLTQQQEAFKMIEGGENLLQVEKYDEAAKNYRKAINILKAIGWGTAYLKLLNETIFTIQSRKLEKEKATQIEFELNLKHQKEEEQFQKKISGYLKTEQERIKAKQIQFQKREEMLDIMETRKSEAYSMMDKAENLLDQGQYNESIENY</sequence>
<reference evidence="1" key="1">
    <citation type="journal article" date="2014" name="Front. Microbiol.">
        <title>High frequency of phylogenetically diverse reductive dehalogenase-homologous genes in deep subseafloor sedimentary metagenomes.</title>
        <authorList>
            <person name="Kawai M."/>
            <person name="Futagami T."/>
            <person name="Toyoda A."/>
            <person name="Takaki Y."/>
            <person name="Nishi S."/>
            <person name="Hori S."/>
            <person name="Arai W."/>
            <person name="Tsubouchi T."/>
            <person name="Morono Y."/>
            <person name="Uchiyama I."/>
            <person name="Ito T."/>
            <person name="Fujiyama A."/>
            <person name="Inagaki F."/>
            <person name="Takami H."/>
        </authorList>
    </citation>
    <scope>NUCLEOTIDE SEQUENCE</scope>
    <source>
        <strain evidence="1">Expedition CK06-06</strain>
    </source>
</reference>
<proteinExistence type="predicted"/>
<feature type="non-terminal residue" evidence="1">
    <location>
        <position position="1"/>
    </location>
</feature>
<organism evidence="1">
    <name type="scientific">marine sediment metagenome</name>
    <dbReference type="NCBI Taxonomy" id="412755"/>
    <lineage>
        <taxon>unclassified sequences</taxon>
        <taxon>metagenomes</taxon>
        <taxon>ecological metagenomes</taxon>
    </lineage>
</organism>
<feature type="non-terminal residue" evidence="1">
    <location>
        <position position="278"/>
    </location>
</feature>
<dbReference type="AlphaFoldDB" id="X0TSX1"/>
<evidence type="ECO:0000313" key="1">
    <source>
        <dbReference type="EMBL" id="GAF96663.1"/>
    </source>
</evidence>
<dbReference type="EMBL" id="BARS01017329">
    <property type="protein sequence ID" value="GAF96663.1"/>
    <property type="molecule type" value="Genomic_DNA"/>
</dbReference>